<proteinExistence type="predicted"/>
<dbReference type="Proteomes" id="UP001558652">
    <property type="component" value="Unassembled WGS sequence"/>
</dbReference>
<keyword evidence="3" id="KW-1185">Reference proteome</keyword>
<evidence type="ECO:0000313" key="3">
    <source>
        <dbReference type="Proteomes" id="UP001558652"/>
    </source>
</evidence>
<evidence type="ECO:0000256" key="1">
    <source>
        <dbReference type="SAM" id="MobiDB-lite"/>
    </source>
</evidence>
<comment type="caution">
    <text evidence="2">The sequence shown here is derived from an EMBL/GenBank/DDBJ whole genome shotgun (WGS) entry which is preliminary data.</text>
</comment>
<sequence>MASKRRNMFHKNKTQETTEKAEENIYNQHHSRNLKNSRHITSENIRIPLAIWVRYLGLYIDKRVTRITRFLNSSTLTENSDCAETHCTRELYSMNPAQVYISQVEVKKLVGSRAATIAPTVWHRLSSWGRSNSCDETSPTLPSEIGLERH</sequence>
<protein>
    <submittedName>
        <fullName evidence="2">Uncharacterized protein</fullName>
    </submittedName>
</protein>
<feature type="region of interest" description="Disordered" evidence="1">
    <location>
        <begin position="1"/>
        <end position="20"/>
    </location>
</feature>
<name>A0ABD0YQU7_9HEMI</name>
<accession>A0ABD0YQU7</accession>
<dbReference type="EMBL" id="JBFDAA010000003">
    <property type="protein sequence ID" value="KAL1138346.1"/>
    <property type="molecule type" value="Genomic_DNA"/>
</dbReference>
<reference evidence="2 3" key="1">
    <citation type="submission" date="2024-07" db="EMBL/GenBank/DDBJ databases">
        <title>Chromosome-level genome assembly of the water stick insect Ranatra chinensis (Heteroptera: Nepidae).</title>
        <authorList>
            <person name="Liu X."/>
        </authorList>
    </citation>
    <scope>NUCLEOTIDE SEQUENCE [LARGE SCALE GENOMIC DNA]</scope>
    <source>
        <strain evidence="2">Cailab_2021Rc</strain>
        <tissue evidence="2">Muscle</tissue>
    </source>
</reference>
<gene>
    <name evidence="2" type="ORF">AAG570_008410</name>
</gene>
<evidence type="ECO:0000313" key="2">
    <source>
        <dbReference type="EMBL" id="KAL1138346.1"/>
    </source>
</evidence>
<feature type="compositionally biased region" description="Polar residues" evidence="1">
    <location>
        <begin position="129"/>
        <end position="141"/>
    </location>
</feature>
<feature type="compositionally biased region" description="Basic residues" evidence="1">
    <location>
        <begin position="1"/>
        <end position="12"/>
    </location>
</feature>
<feature type="region of interest" description="Disordered" evidence="1">
    <location>
        <begin position="129"/>
        <end position="150"/>
    </location>
</feature>
<organism evidence="2 3">
    <name type="scientific">Ranatra chinensis</name>
    <dbReference type="NCBI Taxonomy" id="642074"/>
    <lineage>
        <taxon>Eukaryota</taxon>
        <taxon>Metazoa</taxon>
        <taxon>Ecdysozoa</taxon>
        <taxon>Arthropoda</taxon>
        <taxon>Hexapoda</taxon>
        <taxon>Insecta</taxon>
        <taxon>Pterygota</taxon>
        <taxon>Neoptera</taxon>
        <taxon>Paraneoptera</taxon>
        <taxon>Hemiptera</taxon>
        <taxon>Heteroptera</taxon>
        <taxon>Panheteroptera</taxon>
        <taxon>Nepomorpha</taxon>
        <taxon>Nepidae</taxon>
        <taxon>Ranatrinae</taxon>
        <taxon>Ranatra</taxon>
    </lineage>
</organism>
<dbReference type="AlphaFoldDB" id="A0ABD0YQU7"/>